<comment type="caution">
    <text evidence="3">The sequence shown here is derived from an EMBL/GenBank/DDBJ whole genome shotgun (WGS) entry which is preliminary data.</text>
</comment>
<keyword evidence="4" id="KW-1185">Reference proteome</keyword>
<feature type="transmembrane region" description="Helical" evidence="1">
    <location>
        <begin position="155"/>
        <end position="172"/>
    </location>
</feature>
<feature type="transmembrane region" description="Helical" evidence="1">
    <location>
        <begin position="132"/>
        <end position="148"/>
    </location>
</feature>
<organism evidence="3 4">
    <name type="scientific">Tahibacter harae</name>
    <dbReference type="NCBI Taxonomy" id="2963937"/>
    <lineage>
        <taxon>Bacteria</taxon>
        <taxon>Pseudomonadati</taxon>
        <taxon>Pseudomonadota</taxon>
        <taxon>Gammaproteobacteria</taxon>
        <taxon>Lysobacterales</taxon>
        <taxon>Rhodanobacteraceae</taxon>
        <taxon>Tahibacter</taxon>
    </lineage>
</organism>
<proteinExistence type="predicted"/>
<protein>
    <submittedName>
        <fullName evidence="3">Phosphatase PAP2 family protein</fullName>
    </submittedName>
</protein>
<sequence length="199" mass="21617">MRVPALTRARLLPAMALGYAAFCLLYLGSHALRLGAPLELQRSGLDAALPLLPATIWIYLSQFVLLPLSLCLVRDTATRSRLFYACLLATLAAAAVFLCWPTRLLRPEIAADGLTGLAWRLLFASDVDGNCFPSLHVALAGLCGIALWRHGWRTLALLWPAAIALATLTTWQHVGADVIGGALLAVLAWWAESRLLRHD</sequence>
<dbReference type="Proteomes" id="UP001165498">
    <property type="component" value="Unassembled WGS sequence"/>
</dbReference>
<feature type="domain" description="Inositolphosphotransferase Aur1/Ipt1" evidence="2">
    <location>
        <begin position="44"/>
        <end position="190"/>
    </location>
</feature>
<dbReference type="InterPro" id="IPR026841">
    <property type="entry name" value="Aur1/Ipt1"/>
</dbReference>
<evidence type="ECO:0000259" key="2">
    <source>
        <dbReference type="Pfam" id="PF14378"/>
    </source>
</evidence>
<evidence type="ECO:0000313" key="4">
    <source>
        <dbReference type="Proteomes" id="UP001165498"/>
    </source>
</evidence>
<feature type="transmembrane region" description="Helical" evidence="1">
    <location>
        <begin position="82"/>
        <end position="103"/>
    </location>
</feature>
<keyword evidence="1" id="KW-1133">Transmembrane helix</keyword>
<evidence type="ECO:0000256" key="1">
    <source>
        <dbReference type="SAM" id="Phobius"/>
    </source>
</evidence>
<keyword evidence="1" id="KW-0472">Membrane</keyword>
<feature type="transmembrane region" description="Helical" evidence="1">
    <location>
        <begin position="47"/>
        <end position="70"/>
    </location>
</feature>
<dbReference type="Pfam" id="PF14378">
    <property type="entry name" value="PAP2_3"/>
    <property type="match status" value="1"/>
</dbReference>
<reference evidence="3" key="1">
    <citation type="submission" date="2022-07" db="EMBL/GenBank/DDBJ databases">
        <title>Tahibacter sp., a new gammaproteobacterium isolated from the silt sample collected at pig farm.</title>
        <authorList>
            <person name="Chen H."/>
        </authorList>
    </citation>
    <scope>NUCLEOTIDE SEQUENCE</scope>
    <source>
        <strain evidence="3">P2K</strain>
    </source>
</reference>
<dbReference type="EMBL" id="JANFQO010000010">
    <property type="protein sequence ID" value="MCQ4165567.1"/>
    <property type="molecule type" value="Genomic_DNA"/>
</dbReference>
<accession>A0ABT1QTG8</accession>
<gene>
    <name evidence="3" type="ORF">NM961_12685</name>
</gene>
<dbReference type="RefSeq" id="WP_255914756.1">
    <property type="nucleotide sequence ID" value="NZ_JANFQO010000010.1"/>
</dbReference>
<evidence type="ECO:0000313" key="3">
    <source>
        <dbReference type="EMBL" id="MCQ4165567.1"/>
    </source>
</evidence>
<name>A0ABT1QTG8_9GAMM</name>
<keyword evidence="1" id="KW-0812">Transmembrane</keyword>